<dbReference type="Proteomes" id="UP000319848">
    <property type="component" value="Unassembled WGS sequence"/>
</dbReference>
<dbReference type="AlphaFoldDB" id="A0A562M076"/>
<proteinExistence type="predicted"/>
<keyword evidence="1" id="KW-0732">Signal</keyword>
<comment type="caution">
    <text evidence="2">The sequence shown here is derived from an EMBL/GenBank/DDBJ whole genome shotgun (WGS) entry which is preliminary data.</text>
</comment>
<evidence type="ECO:0000313" key="3">
    <source>
        <dbReference type="Proteomes" id="UP000319848"/>
    </source>
</evidence>
<feature type="signal peptide" evidence="1">
    <location>
        <begin position="1"/>
        <end position="17"/>
    </location>
</feature>
<feature type="chain" id="PRO_5022202073" description="Lipoprotein" evidence="1">
    <location>
        <begin position="18"/>
        <end position="147"/>
    </location>
</feature>
<sequence>MKHIFLLLTAMFFVSCASQKKISESVTRSLTETYFEGWVSGVRGGGAGINFHVVFQTPLSNQTKLEKVVFKGKEAVFQTQDGLHYTAYIITKSGGKNMPDQEPVNEPLPESTKAVLYFKQNGKTKVHTIKNVKEKEMLAYPSMNKPR</sequence>
<evidence type="ECO:0008006" key="4">
    <source>
        <dbReference type="Google" id="ProtNLM"/>
    </source>
</evidence>
<organism evidence="2 3">
    <name type="scientific">Flavobacterium cauense R2A-7</name>
    <dbReference type="NCBI Taxonomy" id="1341154"/>
    <lineage>
        <taxon>Bacteria</taxon>
        <taxon>Pseudomonadati</taxon>
        <taxon>Bacteroidota</taxon>
        <taxon>Flavobacteriia</taxon>
        <taxon>Flavobacteriales</taxon>
        <taxon>Flavobacteriaceae</taxon>
        <taxon>Flavobacterium</taxon>
    </lineage>
</organism>
<name>A0A562M076_9FLAO</name>
<reference evidence="2 3" key="1">
    <citation type="journal article" date="2015" name="Stand. Genomic Sci.">
        <title>Genomic Encyclopedia of Bacterial and Archaeal Type Strains, Phase III: the genomes of soil and plant-associated and newly described type strains.</title>
        <authorList>
            <person name="Whitman W.B."/>
            <person name="Woyke T."/>
            <person name="Klenk H.P."/>
            <person name="Zhou Y."/>
            <person name="Lilburn T.G."/>
            <person name="Beck B.J."/>
            <person name="De Vos P."/>
            <person name="Vandamme P."/>
            <person name="Eisen J.A."/>
            <person name="Garrity G."/>
            <person name="Hugenholtz P."/>
            <person name="Kyrpides N.C."/>
        </authorList>
    </citation>
    <scope>NUCLEOTIDE SEQUENCE [LARGE SCALE GENOMIC DNA]</scope>
    <source>
        <strain evidence="2 3">CGMCC 1.7270</strain>
    </source>
</reference>
<dbReference type="PROSITE" id="PS51257">
    <property type="entry name" value="PROKAR_LIPOPROTEIN"/>
    <property type="match status" value="1"/>
</dbReference>
<protein>
    <recommendedName>
        <fullName evidence="4">Lipoprotein</fullName>
    </recommendedName>
</protein>
<dbReference type="OrthoDB" id="1364277at2"/>
<accession>A0A562M076</accession>
<evidence type="ECO:0000256" key="1">
    <source>
        <dbReference type="SAM" id="SignalP"/>
    </source>
</evidence>
<evidence type="ECO:0000313" key="2">
    <source>
        <dbReference type="EMBL" id="TWI13188.1"/>
    </source>
</evidence>
<keyword evidence="3" id="KW-1185">Reference proteome</keyword>
<gene>
    <name evidence="2" type="ORF">IP98_01170</name>
</gene>
<dbReference type="EMBL" id="VLKQ01000004">
    <property type="protein sequence ID" value="TWI13188.1"/>
    <property type="molecule type" value="Genomic_DNA"/>
</dbReference>
<dbReference type="RefSeq" id="WP_035116860.1">
    <property type="nucleotide sequence ID" value="NZ_AVBI01000001.1"/>
</dbReference>